<feature type="transmembrane region" description="Helical" evidence="1">
    <location>
        <begin position="144"/>
        <end position="163"/>
    </location>
</feature>
<keyword evidence="3" id="KW-1185">Reference proteome</keyword>
<sequence>MRCKPKPGDTLPFATLIVWTELISGFLAVTLVTFGDDKVNSWAYGIFGSYFILAAGLLYYIVRYVWTFSKKNEDISVTMNWVCAMCTLLTFSLFATLYLYYTRMLGIPVAEMVIGIAAIQVLTIGLIFIGYVLAIHLFPKRTDTLPLVILAFLIVMGNGLYLATKVSFFNDEGRIWDYGTFTISFTISAGTLSVVAKELWNQLSGKRDVSVYNVWAASIALMGGNFLVFVIFFFTQFTTLPTGPLSSVKRDIQGCCIIYSAAADALLLLLCRWGSPFLNEVKDVEPTGNEEEDEEYSEFVEMDIDAENGLMEKSLKKGDAGYKHNPYNFV</sequence>
<accession>A0ABP1RV31</accession>
<feature type="transmembrane region" description="Helical" evidence="1">
    <location>
        <begin position="175"/>
        <end position="195"/>
    </location>
</feature>
<evidence type="ECO:0000313" key="3">
    <source>
        <dbReference type="Proteomes" id="UP001642540"/>
    </source>
</evidence>
<gene>
    <name evidence="2" type="ORF">ODALV1_LOCUS26520</name>
</gene>
<feature type="transmembrane region" description="Helical" evidence="1">
    <location>
        <begin position="78"/>
        <end position="101"/>
    </location>
</feature>
<feature type="transmembrane region" description="Helical" evidence="1">
    <location>
        <begin position="42"/>
        <end position="66"/>
    </location>
</feature>
<keyword evidence="1" id="KW-0812">Transmembrane</keyword>
<organism evidence="2 3">
    <name type="scientific">Orchesella dallaii</name>
    <dbReference type="NCBI Taxonomy" id="48710"/>
    <lineage>
        <taxon>Eukaryota</taxon>
        <taxon>Metazoa</taxon>
        <taxon>Ecdysozoa</taxon>
        <taxon>Arthropoda</taxon>
        <taxon>Hexapoda</taxon>
        <taxon>Collembola</taxon>
        <taxon>Entomobryomorpha</taxon>
        <taxon>Entomobryoidea</taxon>
        <taxon>Orchesellidae</taxon>
        <taxon>Orchesellinae</taxon>
        <taxon>Orchesella</taxon>
    </lineage>
</organism>
<keyword evidence="1" id="KW-1133">Transmembrane helix</keyword>
<feature type="transmembrane region" description="Helical" evidence="1">
    <location>
        <begin position="12"/>
        <end position="35"/>
    </location>
</feature>
<evidence type="ECO:0000313" key="2">
    <source>
        <dbReference type="EMBL" id="CAL8136596.1"/>
    </source>
</evidence>
<protein>
    <submittedName>
        <fullName evidence="2">Uncharacterized protein</fullName>
    </submittedName>
</protein>
<reference evidence="2 3" key="1">
    <citation type="submission" date="2024-08" db="EMBL/GenBank/DDBJ databases">
        <authorList>
            <person name="Cucini C."/>
            <person name="Frati F."/>
        </authorList>
    </citation>
    <scope>NUCLEOTIDE SEQUENCE [LARGE SCALE GENOMIC DNA]</scope>
</reference>
<dbReference type="EMBL" id="CAXLJM020000111">
    <property type="protein sequence ID" value="CAL8136596.1"/>
    <property type="molecule type" value="Genomic_DNA"/>
</dbReference>
<feature type="transmembrane region" description="Helical" evidence="1">
    <location>
        <begin position="215"/>
        <end position="235"/>
    </location>
</feature>
<comment type="caution">
    <text evidence="2">The sequence shown here is derived from an EMBL/GenBank/DDBJ whole genome shotgun (WGS) entry which is preliminary data.</text>
</comment>
<feature type="transmembrane region" description="Helical" evidence="1">
    <location>
        <begin position="113"/>
        <end position="138"/>
    </location>
</feature>
<keyword evidence="1" id="KW-0472">Membrane</keyword>
<dbReference type="Proteomes" id="UP001642540">
    <property type="component" value="Unassembled WGS sequence"/>
</dbReference>
<name>A0ABP1RV31_9HEXA</name>
<proteinExistence type="predicted"/>
<evidence type="ECO:0000256" key="1">
    <source>
        <dbReference type="SAM" id="Phobius"/>
    </source>
</evidence>